<keyword evidence="4" id="KW-0808">Transferase</keyword>
<comment type="subcellular location">
    <subcellularLocation>
        <location evidence="1">Cell membrane</location>
    </subcellularLocation>
</comment>
<reference evidence="7 8" key="1">
    <citation type="submission" date="2024-02" db="EMBL/GenBank/DDBJ databases">
        <title>De novo assembly and annotation of 12 fungi associated with fruit tree decline syndrome in Ontario, Canada.</title>
        <authorList>
            <person name="Sulman M."/>
            <person name="Ellouze W."/>
            <person name="Ilyukhin E."/>
        </authorList>
    </citation>
    <scope>NUCLEOTIDE SEQUENCE [LARGE SCALE GENOMIC DNA]</scope>
    <source>
        <strain evidence="7 8">M169</strain>
    </source>
</reference>
<feature type="transmembrane region" description="Helical" evidence="6">
    <location>
        <begin position="12"/>
        <end position="29"/>
    </location>
</feature>
<evidence type="ECO:0008006" key="9">
    <source>
        <dbReference type="Google" id="ProtNLM"/>
    </source>
</evidence>
<evidence type="ECO:0000256" key="6">
    <source>
        <dbReference type="SAM" id="Phobius"/>
    </source>
</evidence>
<feature type="transmembrane region" description="Helical" evidence="6">
    <location>
        <begin position="232"/>
        <end position="253"/>
    </location>
</feature>
<evidence type="ECO:0000313" key="8">
    <source>
        <dbReference type="Proteomes" id="UP001430848"/>
    </source>
</evidence>
<evidence type="ECO:0000256" key="1">
    <source>
        <dbReference type="ARBA" id="ARBA00004236"/>
    </source>
</evidence>
<keyword evidence="6" id="KW-0812">Transmembrane</keyword>
<evidence type="ECO:0000256" key="5">
    <source>
        <dbReference type="ARBA" id="ARBA00023136"/>
    </source>
</evidence>
<evidence type="ECO:0000256" key="2">
    <source>
        <dbReference type="ARBA" id="ARBA00022475"/>
    </source>
</evidence>
<keyword evidence="6" id="KW-1133">Transmembrane helix</keyword>
<dbReference type="PANTHER" id="PTHR22913">
    <property type="entry name" value="HYALURONAN SYNTHASE"/>
    <property type="match status" value="1"/>
</dbReference>
<organism evidence="7 8">
    <name type="scientific">Diaporthe eres</name>
    <name type="common">Phomopsis oblonga</name>
    <dbReference type="NCBI Taxonomy" id="83184"/>
    <lineage>
        <taxon>Eukaryota</taxon>
        <taxon>Fungi</taxon>
        <taxon>Dikarya</taxon>
        <taxon>Ascomycota</taxon>
        <taxon>Pezizomycotina</taxon>
        <taxon>Sordariomycetes</taxon>
        <taxon>Sordariomycetidae</taxon>
        <taxon>Diaporthales</taxon>
        <taxon>Diaporthaceae</taxon>
        <taxon>Diaporthe</taxon>
        <taxon>Diaporthe eres species complex</taxon>
    </lineage>
</organism>
<keyword evidence="8" id="KW-1185">Reference proteome</keyword>
<evidence type="ECO:0000256" key="4">
    <source>
        <dbReference type="ARBA" id="ARBA00022679"/>
    </source>
</evidence>
<dbReference type="EMBL" id="JAKNSF020000032">
    <property type="protein sequence ID" value="KAK7728662.1"/>
    <property type="molecule type" value="Genomic_DNA"/>
</dbReference>
<proteinExistence type="predicted"/>
<dbReference type="Proteomes" id="UP001430848">
    <property type="component" value="Unassembled WGS sequence"/>
</dbReference>
<gene>
    <name evidence="7" type="ORF">SLS63_006523</name>
</gene>
<protein>
    <recommendedName>
        <fullName evidence="9">Glycosyltransferase 2-like domain-containing protein</fullName>
    </recommendedName>
</protein>
<keyword evidence="5 6" id="KW-0472">Membrane</keyword>
<accession>A0ABR1P8F1</accession>
<feature type="transmembrane region" description="Helical" evidence="6">
    <location>
        <begin position="521"/>
        <end position="540"/>
    </location>
</feature>
<evidence type="ECO:0000313" key="7">
    <source>
        <dbReference type="EMBL" id="KAK7728662.1"/>
    </source>
</evidence>
<name>A0ABR1P8F1_DIAER</name>
<feature type="transmembrane region" description="Helical" evidence="6">
    <location>
        <begin position="488"/>
        <end position="509"/>
    </location>
</feature>
<keyword evidence="3" id="KW-0328">Glycosyltransferase</keyword>
<sequence length="543" mass="60848">MDAYQPRVHWSRQALNLVGCVVIFLLYRAAAVNTYYPATVDLLISILLAEYCRFNNEGRRIAFRQAASHPKDKEDVEKHALTAAARREAASSEAIAAIVGWREDPALWARCLDSYKAAVGCRFLLAGIDGHDSDDMEMIDIFKKVYPAQSCVIHIDKPLGEVANAVRASEKTSRRKLGEVIDEDEINQIAMERCKQVARRALEEHLGDRPLSGPDGIKQMLVYQRHLHKKGIMFTVLVFSIVLADLLGVEFVWSSDSDTIVLPESLDGTISTLAGDHTIGGASSGLVVHNAADTVVTKLASTIYWCELYLTRSMPGSMAVSDCQSGPSAVFRLSAISPILIRWYNQRVFGKRMVRWARAQHIESLLLPSVYAKSHPFLFMSALRREVAHLIVFVQCLLYLFTEHNLLYFNMPDLGLRIVGIAIYNFLRNPDRQSTAAVLWMVPGLLFYNVPLPAVQAWSLVTVTADTWGNSMRSSTERAKKESLRKKWFESGFFVIWMGGVGAMLAKWVSTRMELMPGQMAIVMFSAATLSLIVFWKVTIQYS</sequence>
<keyword evidence="2" id="KW-1003">Cell membrane</keyword>
<evidence type="ECO:0000256" key="3">
    <source>
        <dbReference type="ARBA" id="ARBA00022676"/>
    </source>
</evidence>
<comment type="caution">
    <text evidence="7">The sequence shown here is derived from an EMBL/GenBank/DDBJ whole genome shotgun (WGS) entry which is preliminary data.</text>
</comment>
<dbReference type="PANTHER" id="PTHR22913:SF12">
    <property type="entry name" value="MANNURONAN SYNTHASE"/>
    <property type="match status" value="1"/>
</dbReference>
<feature type="transmembrane region" description="Helical" evidence="6">
    <location>
        <begin position="383"/>
        <end position="401"/>
    </location>
</feature>